<dbReference type="InterPro" id="IPR050951">
    <property type="entry name" value="Retrovirus_Pol_polyprotein"/>
</dbReference>
<dbReference type="InterPro" id="IPR043128">
    <property type="entry name" value="Rev_trsase/Diguanyl_cyclase"/>
</dbReference>
<keyword evidence="1" id="KW-1185">Reference proteome</keyword>
<dbReference type="Gene3D" id="3.30.70.270">
    <property type="match status" value="1"/>
</dbReference>
<dbReference type="PANTHER" id="PTHR37984">
    <property type="entry name" value="PROTEIN CBG26694"/>
    <property type="match status" value="1"/>
</dbReference>
<reference evidence="2" key="2">
    <citation type="submission" date="2025-08" db="UniProtKB">
        <authorList>
            <consortium name="RefSeq"/>
        </authorList>
    </citation>
    <scope>IDENTIFICATION</scope>
    <source>
        <tissue evidence="2">Leaf</tissue>
    </source>
</reference>
<reference evidence="1" key="1">
    <citation type="journal article" date="2014" name="Nat. Commun.">
        <title>The emerging biofuel crop Camelina sativa retains a highly undifferentiated hexaploid genome structure.</title>
        <authorList>
            <person name="Kagale S."/>
            <person name="Koh C."/>
            <person name="Nixon J."/>
            <person name="Bollina V."/>
            <person name="Clarke W.E."/>
            <person name="Tuteja R."/>
            <person name="Spillane C."/>
            <person name="Robinson S.J."/>
            <person name="Links M.G."/>
            <person name="Clarke C."/>
            <person name="Higgins E.E."/>
            <person name="Huebert T."/>
            <person name="Sharpe A.G."/>
            <person name="Parkin I.A."/>
        </authorList>
    </citation>
    <scope>NUCLEOTIDE SEQUENCE [LARGE SCALE GENOMIC DNA]</scope>
    <source>
        <strain evidence="1">cv. DH55</strain>
    </source>
</reference>
<proteinExistence type="predicted"/>
<evidence type="ECO:0000313" key="1">
    <source>
        <dbReference type="Proteomes" id="UP000694864"/>
    </source>
</evidence>
<evidence type="ECO:0000313" key="2">
    <source>
        <dbReference type="RefSeq" id="XP_019089213.1"/>
    </source>
</evidence>
<dbReference type="InterPro" id="IPR043502">
    <property type="entry name" value="DNA/RNA_pol_sf"/>
</dbReference>
<organism evidence="1 2">
    <name type="scientific">Camelina sativa</name>
    <name type="common">False flax</name>
    <name type="synonym">Myagrum sativum</name>
    <dbReference type="NCBI Taxonomy" id="90675"/>
    <lineage>
        <taxon>Eukaryota</taxon>
        <taxon>Viridiplantae</taxon>
        <taxon>Streptophyta</taxon>
        <taxon>Embryophyta</taxon>
        <taxon>Tracheophyta</taxon>
        <taxon>Spermatophyta</taxon>
        <taxon>Magnoliopsida</taxon>
        <taxon>eudicotyledons</taxon>
        <taxon>Gunneridae</taxon>
        <taxon>Pentapetalae</taxon>
        <taxon>rosids</taxon>
        <taxon>malvids</taxon>
        <taxon>Brassicales</taxon>
        <taxon>Brassicaceae</taxon>
        <taxon>Camelineae</taxon>
        <taxon>Camelina</taxon>
    </lineage>
</organism>
<dbReference type="Proteomes" id="UP000694864">
    <property type="component" value="Chromosome 12"/>
</dbReference>
<name>A0ABM1QR25_CAMSA</name>
<protein>
    <submittedName>
        <fullName evidence="2">Uncharacterized protein LOC109128009</fullName>
    </submittedName>
</protein>
<sequence>MELVANYNLDIAYHSGKANLVADALSRKRAASAQEQDMESLMSEIRVKLFAKLSKCSFWQREIGHVVYAAGVVVDPEKIQAIRDWPRPQNATKIRSFLGLAGYYRKFVRGLASMAQPMTKLIGNDVFFVWSPECETAFASLK</sequence>
<dbReference type="PANTHER" id="PTHR37984:SF5">
    <property type="entry name" value="PROTEIN NYNRIN-LIKE"/>
    <property type="match status" value="1"/>
</dbReference>
<dbReference type="SUPFAM" id="SSF56672">
    <property type="entry name" value="DNA/RNA polymerases"/>
    <property type="match status" value="1"/>
</dbReference>
<dbReference type="RefSeq" id="XP_019089213.1">
    <property type="nucleotide sequence ID" value="XM_019233668.1"/>
</dbReference>
<accession>A0ABM1QR25</accession>
<gene>
    <name evidence="2" type="primary">LOC109128009</name>
</gene>
<dbReference type="GeneID" id="109128009"/>